<keyword evidence="4 6" id="KW-0378">Hydrolase</keyword>
<feature type="active site" description="Proton acceptor" evidence="6">
    <location>
        <position position="73"/>
    </location>
</feature>
<evidence type="ECO:0000313" key="8">
    <source>
        <dbReference type="Proteomes" id="UP000037326"/>
    </source>
</evidence>
<feature type="site" description="Important for substrate specificity" evidence="6">
    <location>
        <position position="74"/>
    </location>
</feature>
<dbReference type="SUPFAM" id="SSF52972">
    <property type="entry name" value="ITPase-like"/>
    <property type="match status" value="1"/>
</dbReference>
<comment type="similarity">
    <text evidence="6">Belongs to the Maf family. YhdE subfamily.</text>
</comment>
<sequence length="197" mass="21646">MFKTNHKLVLASASPRRKELLAMLSLPFDIITSEVEETSVQASTMQDYVKDVALLKTRDVAKKAPNAMVIGADTIVVYDDELLHKPKNREEAISHLLRLSGKRHAVMTAVAIIEPNGNETTFVEETNVVFHHLSQELIEAYVDSGDPFDKAGGYGIQTAGTLLVKLIEGDYNNVVGLPLAALFTQLVALNIIQFAKE</sequence>
<evidence type="ECO:0000256" key="5">
    <source>
        <dbReference type="ARBA" id="ARBA00023080"/>
    </source>
</evidence>
<evidence type="ECO:0000256" key="1">
    <source>
        <dbReference type="ARBA" id="ARBA00001968"/>
    </source>
</evidence>
<comment type="catalytic activity">
    <reaction evidence="6">
        <text>dTTP + H2O = dTMP + diphosphate + H(+)</text>
        <dbReference type="Rhea" id="RHEA:28534"/>
        <dbReference type="ChEBI" id="CHEBI:15377"/>
        <dbReference type="ChEBI" id="CHEBI:15378"/>
        <dbReference type="ChEBI" id="CHEBI:33019"/>
        <dbReference type="ChEBI" id="CHEBI:37568"/>
        <dbReference type="ChEBI" id="CHEBI:63528"/>
        <dbReference type="EC" id="3.6.1.9"/>
    </reaction>
</comment>
<evidence type="ECO:0000256" key="3">
    <source>
        <dbReference type="ARBA" id="ARBA00022490"/>
    </source>
</evidence>
<dbReference type="GeneID" id="96599860"/>
<dbReference type="PATRIC" id="fig|582475.4.peg.4415"/>
<comment type="catalytic activity">
    <reaction evidence="6">
        <text>UTP + H2O = UMP + diphosphate + H(+)</text>
        <dbReference type="Rhea" id="RHEA:29395"/>
        <dbReference type="ChEBI" id="CHEBI:15377"/>
        <dbReference type="ChEBI" id="CHEBI:15378"/>
        <dbReference type="ChEBI" id="CHEBI:33019"/>
        <dbReference type="ChEBI" id="CHEBI:46398"/>
        <dbReference type="ChEBI" id="CHEBI:57865"/>
        <dbReference type="EC" id="3.6.1.9"/>
    </reaction>
</comment>
<proteinExistence type="inferred from homology"/>
<dbReference type="AlphaFoldDB" id="A0A0K9F6W0"/>
<name>A0A0K9F6W0_9BACI</name>
<dbReference type="InterPro" id="IPR003697">
    <property type="entry name" value="Maf-like"/>
</dbReference>
<dbReference type="GO" id="GO:0036221">
    <property type="term" value="F:UTP diphosphatase activity"/>
    <property type="evidence" value="ECO:0007669"/>
    <property type="project" value="RHEA"/>
</dbReference>
<keyword evidence="3 6" id="KW-0963">Cytoplasm</keyword>
<comment type="cofactor">
    <cofactor evidence="1 6">
        <name>a divalent metal cation</name>
        <dbReference type="ChEBI" id="CHEBI:60240"/>
    </cofactor>
</comment>
<keyword evidence="5 6" id="KW-0546">Nucleotide metabolism</keyword>
<dbReference type="PIRSF" id="PIRSF006305">
    <property type="entry name" value="Maf"/>
    <property type="match status" value="1"/>
</dbReference>
<evidence type="ECO:0000313" key="7">
    <source>
        <dbReference type="EMBL" id="KMY30324.1"/>
    </source>
</evidence>
<comment type="subcellular location">
    <subcellularLocation>
        <location evidence="2 6">Cytoplasm</location>
    </subcellularLocation>
</comment>
<dbReference type="FunFam" id="3.90.950.10:FF:000005">
    <property type="entry name" value="7-methyl-GTP pyrophosphatase"/>
    <property type="match status" value="1"/>
</dbReference>
<dbReference type="RefSeq" id="WP_049667652.1">
    <property type="nucleotide sequence ID" value="NZ_LFXJ01000008.1"/>
</dbReference>
<comment type="function">
    <text evidence="6">Nucleoside triphosphate pyrophosphatase that hydrolyzes dTTP and UTP. May have a dual role in cell division arrest and in preventing the incorporation of modified nucleotides into cellular nucleic acids.</text>
</comment>
<reference evidence="8" key="1">
    <citation type="submission" date="2015-07" db="EMBL/GenBank/DDBJ databases">
        <authorList>
            <consortium name="Consortium for Microbial Forensics and Genomics (microFORGE)"/>
            <person name="Knight B.M."/>
            <person name="Roberts D.P."/>
            <person name="Lin D."/>
            <person name="Hari K."/>
            <person name="Fletcher J."/>
            <person name="Melcher U."/>
            <person name="Blagden T."/>
            <person name="Winegar R.A."/>
        </authorList>
    </citation>
    <scope>NUCLEOTIDE SEQUENCE [LARGE SCALE GENOMIC DNA]</scope>
    <source>
        <strain evidence="8">DSM 23493</strain>
    </source>
</reference>
<gene>
    <name evidence="7" type="ORF">ACZ11_16655</name>
</gene>
<dbReference type="EC" id="3.6.1.9" evidence="6"/>
<dbReference type="PANTHER" id="PTHR43213:SF5">
    <property type="entry name" value="BIFUNCTIONAL DTTP_UTP PYROPHOSPHATASE_METHYLTRANSFERASE PROTEIN-RELATED"/>
    <property type="match status" value="1"/>
</dbReference>
<comment type="caution">
    <text evidence="6">Lacks conserved residue(s) required for the propagation of feature annotation.</text>
</comment>
<dbReference type="Proteomes" id="UP000037326">
    <property type="component" value="Unassembled WGS sequence"/>
</dbReference>
<dbReference type="PANTHER" id="PTHR43213">
    <property type="entry name" value="BIFUNCTIONAL DTTP/UTP PYROPHOSPHATASE/METHYLTRANSFERASE PROTEIN-RELATED"/>
    <property type="match status" value="1"/>
</dbReference>
<dbReference type="NCBIfam" id="TIGR00172">
    <property type="entry name" value="maf"/>
    <property type="match status" value="1"/>
</dbReference>
<dbReference type="OrthoDB" id="9807767at2"/>
<evidence type="ECO:0000256" key="2">
    <source>
        <dbReference type="ARBA" id="ARBA00004496"/>
    </source>
</evidence>
<accession>A0A0K9F6W0</accession>
<dbReference type="HAMAP" id="MF_00528">
    <property type="entry name" value="Maf"/>
    <property type="match status" value="1"/>
</dbReference>
<feature type="site" description="Important for substrate specificity" evidence="6">
    <location>
        <position position="157"/>
    </location>
</feature>
<dbReference type="Pfam" id="PF02545">
    <property type="entry name" value="Maf"/>
    <property type="match status" value="1"/>
</dbReference>
<feature type="site" description="Important for substrate specificity" evidence="6">
    <location>
        <position position="16"/>
    </location>
</feature>
<evidence type="ECO:0000256" key="6">
    <source>
        <dbReference type="HAMAP-Rule" id="MF_00528"/>
    </source>
</evidence>
<dbReference type="GO" id="GO:0005737">
    <property type="term" value="C:cytoplasm"/>
    <property type="evidence" value="ECO:0007669"/>
    <property type="project" value="UniProtKB-SubCell"/>
</dbReference>
<dbReference type="Gene3D" id="3.90.950.10">
    <property type="match status" value="1"/>
</dbReference>
<dbReference type="GO" id="GO:0009117">
    <property type="term" value="P:nucleotide metabolic process"/>
    <property type="evidence" value="ECO:0007669"/>
    <property type="project" value="UniProtKB-KW"/>
</dbReference>
<dbReference type="GO" id="GO:0036218">
    <property type="term" value="F:dTTP diphosphatase activity"/>
    <property type="evidence" value="ECO:0007669"/>
    <property type="project" value="RHEA"/>
</dbReference>
<dbReference type="EMBL" id="LFXJ01000008">
    <property type="protein sequence ID" value="KMY30324.1"/>
    <property type="molecule type" value="Genomic_DNA"/>
</dbReference>
<dbReference type="InterPro" id="IPR029001">
    <property type="entry name" value="ITPase-like_fam"/>
</dbReference>
<evidence type="ECO:0000256" key="4">
    <source>
        <dbReference type="ARBA" id="ARBA00022801"/>
    </source>
</evidence>
<protein>
    <recommendedName>
        <fullName evidence="6">dTTP/UTP pyrophosphatase</fullName>
        <shortName evidence="6">dTTPase/UTPase</shortName>
        <ecNumber evidence="6">3.6.1.9</ecNumber>
    </recommendedName>
    <alternativeName>
        <fullName evidence="6">Nucleoside triphosphate pyrophosphatase</fullName>
    </alternativeName>
    <alternativeName>
        <fullName evidence="6">Nucleotide pyrophosphatase</fullName>
        <shortName evidence="6">Nucleotide PPase</shortName>
    </alternativeName>
</protein>
<organism evidence="7 8">
    <name type="scientific">Lysinibacillus xylanilyticus</name>
    <dbReference type="NCBI Taxonomy" id="582475"/>
    <lineage>
        <taxon>Bacteria</taxon>
        <taxon>Bacillati</taxon>
        <taxon>Bacillota</taxon>
        <taxon>Bacilli</taxon>
        <taxon>Bacillales</taxon>
        <taxon>Bacillaceae</taxon>
        <taxon>Lysinibacillus</taxon>
    </lineage>
</organism>
<comment type="caution">
    <text evidence="7">The sequence shown here is derived from an EMBL/GenBank/DDBJ whole genome shotgun (WGS) entry which is preliminary data.</text>
</comment>
<dbReference type="CDD" id="cd00555">
    <property type="entry name" value="Maf"/>
    <property type="match status" value="1"/>
</dbReference>